<evidence type="ECO:0000313" key="2">
    <source>
        <dbReference type="EMBL" id="DAD70130.1"/>
    </source>
</evidence>
<proteinExistence type="predicted"/>
<feature type="region of interest" description="Disordered" evidence="1">
    <location>
        <begin position="26"/>
        <end position="53"/>
    </location>
</feature>
<dbReference type="EMBL" id="BK015861">
    <property type="protein sequence ID" value="DAD70130.1"/>
    <property type="molecule type" value="Genomic_DNA"/>
</dbReference>
<feature type="compositionally biased region" description="Basic and acidic residues" evidence="1">
    <location>
        <begin position="40"/>
        <end position="53"/>
    </location>
</feature>
<sequence>MILVRTRYKTPSKPYKLFFTKSDSLYSRTKQAPHKPSQTDFRKQGHNQAHDTL</sequence>
<protein>
    <submittedName>
        <fullName evidence="2">Uncharacterized protein</fullName>
    </submittedName>
</protein>
<organism evidence="2">
    <name type="scientific">Siphoviridae sp. ct3o911</name>
    <dbReference type="NCBI Taxonomy" id="2827560"/>
    <lineage>
        <taxon>Viruses</taxon>
        <taxon>Duplodnaviria</taxon>
        <taxon>Heunggongvirae</taxon>
        <taxon>Uroviricota</taxon>
        <taxon>Caudoviricetes</taxon>
    </lineage>
</organism>
<accession>A0A8S5LJM2</accession>
<evidence type="ECO:0000256" key="1">
    <source>
        <dbReference type="SAM" id="MobiDB-lite"/>
    </source>
</evidence>
<name>A0A8S5LJM2_9CAUD</name>
<reference evidence="2" key="1">
    <citation type="journal article" date="2021" name="Proc. Natl. Acad. Sci. U.S.A.">
        <title>A Catalog of Tens of Thousands of Viruses from Human Metagenomes Reveals Hidden Associations with Chronic Diseases.</title>
        <authorList>
            <person name="Tisza M.J."/>
            <person name="Buck C.B."/>
        </authorList>
    </citation>
    <scope>NUCLEOTIDE SEQUENCE</scope>
    <source>
        <strain evidence="2">Ct3o911</strain>
    </source>
</reference>